<proteinExistence type="predicted"/>
<dbReference type="InterPro" id="IPR011639">
    <property type="entry name" value="MethylTrfase_TaqI-like_dom"/>
</dbReference>
<reference evidence="2" key="1">
    <citation type="journal article" date="2014" name="Front. Microbiol.">
        <title>High frequency of phylogenetically diverse reductive dehalogenase-homologous genes in deep subseafloor sedimentary metagenomes.</title>
        <authorList>
            <person name="Kawai M."/>
            <person name="Futagami T."/>
            <person name="Toyoda A."/>
            <person name="Takaki Y."/>
            <person name="Nishi S."/>
            <person name="Hori S."/>
            <person name="Arai W."/>
            <person name="Tsubouchi T."/>
            <person name="Morono Y."/>
            <person name="Uchiyama I."/>
            <person name="Ito T."/>
            <person name="Fujiyama A."/>
            <person name="Inagaki F."/>
            <person name="Takami H."/>
        </authorList>
    </citation>
    <scope>NUCLEOTIDE SEQUENCE</scope>
    <source>
        <strain evidence="2">Expedition CK06-06</strain>
    </source>
</reference>
<name>X1MUM1_9ZZZZ</name>
<sequence length="271" mass="30889">PIAQEHERALKIKDAETVLVCLGNPPYGRHEAATKDNRAITGGWVRHGDENEIPILEDFLEPARKAGYGVHLKNLYNQYIYFIRWSLWKVFEHKTATGPGILSFITASSYLDGDAFAGLREHMRRICDYIDIIDLGGEGRGTRKDENIFAIQTPVAIFVAWRKAKPNPDKPAVVRHTKIEGTKKEKLKALNAVTSADSLKWKQAPNGWQEPFIPETKGQFTKWPLITDLFPWQNNGVQCKRTWVIGPSQQLLCDRWENLLKAENRAKAMKE</sequence>
<accession>X1MUM1</accession>
<dbReference type="GO" id="GO:0006304">
    <property type="term" value="P:DNA modification"/>
    <property type="evidence" value="ECO:0007669"/>
    <property type="project" value="InterPro"/>
</dbReference>
<dbReference type="SUPFAM" id="SSF53335">
    <property type="entry name" value="S-adenosyl-L-methionine-dependent methyltransferases"/>
    <property type="match status" value="1"/>
</dbReference>
<feature type="domain" description="Type II methyltransferase M.TaqI-like" evidence="1">
    <location>
        <begin position="20"/>
        <end position="137"/>
    </location>
</feature>
<organism evidence="2">
    <name type="scientific">marine sediment metagenome</name>
    <dbReference type="NCBI Taxonomy" id="412755"/>
    <lineage>
        <taxon>unclassified sequences</taxon>
        <taxon>metagenomes</taxon>
        <taxon>ecological metagenomes</taxon>
    </lineage>
</organism>
<evidence type="ECO:0000259" key="1">
    <source>
        <dbReference type="Pfam" id="PF07669"/>
    </source>
</evidence>
<dbReference type="AlphaFoldDB" id="X1MUM1"/>
<feature type="non-terminal residue" evidence="2">
    <location>
        <position position="1"/>
    </location>
</feature>
<comment type="caution">
    <text evidence="2">The sequence shown here is derived from an EMBL/GenBank/DDBJ whole genome shotgun (WGS) entry which is preliminary data.</text>
</comment>
<dbReference type="InterPro" id="IPR029063">
    <property type="entry name" value="SAM-dependent_MTases_sf"/>
</dbReference>
<evidence type="ECO:0000313" key="2">
    <source>
        <dbReference type="EMBL" id="GAI18405.1"/>
    </source>
</evidence>
<dbReference type="Pfam" id="PF07669">
    <property type="entry name" value="Eco57I"/>
    <property type="match status" value="1"/>
</dbReference>
<dbReference type="EMBL" id="BARV01022097">
    <property type="protein sequence ID" value="GAI18405.1"/>
    <property type="molecule type" value="Genomic_DNA"/>
</dbReference>
<gene>
    <name evidence="2" type="ORF">S06H3_36471</name>
</gene>
<dbReference type="Gene3D" id="3.40.50.150">
    <property type="entry name" value="Vaccinia Virus protein VP39"/>
    <property type="match status" value="1"/>
</dbReference>
<protein>
    <recommendedName>
        <fullName evidence="1">Type II methyltransferase M.TaqI-like domain-containing protein</fullName>
    </recommendedName>
</protein>
<feature type="non-terminal residue" evidence="2">
    <location>
        <position position="271"/>
    </location>
</feature>